<comment type="caution">
    <text evidence="3">The sequence shown here is derived from an EMBL/GenBank/DDBJ whole genome shotgun (WGS) entry which is preliminary data.</text>
</comment>
<name>A0ABV4CWQ2_9BACT</name>
<dbReference type="PROSITE" id="PS51257">
    <property type="entry name" value="PROKAR_LIPOPROTEIN"/>
    <property type="match status" value="1"/>
</dbReference>
<dbReference type="RefSeq" id="WP_369863529.1">
    <property type="nucleotide sequence ID" value="NZ_JBCLPP010000024.1"/>
</dbReference>
<dbReference type="Proteomes" id="UP001565200">
    <property type="component" value="Unassembled WGS sequence"/>
</dbReference>
<protein>
    <submittedName>
        <fullName evidence="3">SusF/SusE family outer membrane protein</fullName>
    </submittedName>
</protein>
<feature type="domain" description="SusF first starch specific CBM" evidence="2">
    <location>
        <begin position="196"/>
        <end position="304"/>
    </location>
</feature>
<accession>A0ABV4CWQ2</accession>
<dbReference type="Gene3D" id="2.60.40.3620">
    <property type="match status" value="2"/>
</dbReference>
<evidence type="ECO:0000313" key="4">
    <source>
        <dbReference type="Proteomes" id="UP001565200"/>
    </source>
</evidence>
<evidence type="ECO:0000256" key="1">
    <source>
        <dbReference type="SAM" id="SignalP"/>
    </source>
</evidence>
<keyword evidence="1" id="KW-0732">Signal</keyword>
<evidence type="ECO:0000259" key="2">
    <source>
        <dbReference type="Pfam" id="PF26120"/>
    </source>
</evidence>
<feature type="chain" id="PRO_5046515074" evidence="1">
    <location>
        <begin position="18"/>
        <end position="497"/>
    </location>
</feature>
<keyword evidence="4" id="KW-1185">Reference proteome</keyword>
<feature type="signal peptide" evidence="1">
    <location>
        <begin position="1"/>
        <end position="17"/>
    </location>
</feature>
<proteinExistence type="predicted"/>
<gene>
    <name evidence="3" type="ORF">AAK873_09360</name>
</gene>
<evidence type="ECO:0000313" key="3">
    <source>
        <dbReference type="EMBL" id="MEY8245818.1"/>
    </source>
</evidence>
<dbReference type="EMBL" id="JBCLPP010000024">
    <property type="protein sequence ID" value="MEY8245818.1"/>
    <property type="molecule type" value="Genomic_DNA"/>
</dbReference>
<sequence length="497" mass="53758">MKKLALYSLVAFGLAFAACDEVEDATGTPVVNPQEPVFEASNVTVTNSAVADAVIDLSEYMTEIPDPDTPDTPDADPAAVDQTPIEIAAVEVKDLPEGYTLAFAMQMAKDETFADPAEIPAVYADGKVFVMPEDVENGYWAKITHSPKERAVAVRYAAYIVNEENPNINRVRIGGPDFFYGPLSVKILPLDRLTISPTYYLVGTANGWDWNAGIQFEHSDADVYDDPVFVIKNIDVDEATAEAGWWWKIIPVNGKEENVVGVSVNGDDALEGTLDDKAPQAGALKEAGRWNFYINMEEMTYRFEKVPAVLYVPNKINGWTDAGIVFSGDYTSYQGLAGINPGDGGFKFKTEAGVWYGAGEEAGTLTTDGSAGNLGSADMGPTGLYYLTANTEDMTYTYEAISSVALIGNATDAEWDPAAAVELTPSDDFETWTVTTHLKAGEFKFMTEHDWGKPNLGGSLDDLRFGAGNCSFTGADGEYVITLSLAQFPYSCTVQPK</sequence>
<dbReference type="InterPro" id="IPR058976">
    <property type="entry name" value="CBM_1st_SusF"/>
</dbReference>
<dbReference type="Pfam" id="PF26120">
    <property type="entry name" value="CBM_1st_SusF"/>
    <property type="match status" value="1"/>
</dbReference>
<organism evidence="3 4">
    <name type="scientific">Heminiphilus faecis</name>
    <dbReference type="NCBI Taxonomy" id="2601703"/>
    <lineage>
        <taxon>Bacteria</taxon>
        <taxon>Pseudomonadati</taxon>
        <taxon>Bacteroidota</taxon>
        <taxon>Bacteroidia</taxon>
        <taxon>Bacteroidales</taxon>
        <taxon>Muribaculaceae</taxon>
        <taxon>Heminiphilus</taxon>
    </lineage>
</organism>
<reference evidence="3 4" key="1">
    <citation type="submission" date="2024-03" db="EMBL/GenBank/DDBJ databases">
        <title>Mouse gut bacterial collection (mGBC) of GemPharmatech.</title>
        <authorList>
            <person name="He Y."/>
            <person name="Dong L."/>
            <person name="Wu D."/>
            <person name="Gao X."/>
            <person name="Lin Z."/>
        </authorList>
    </citation>
    <scope>NUCLEOTIDE SEQUENCE [LARGE SCALE GENOMIC DNA]</scope>
    <source>
        <strain evidence="3 4">54-13</strain>
    </source>
</reference>